<gene>
    <name evidence="2" type="ORF">EPD83_006560</name>
</gene>
<reference evidence="2" key="1">
    <citation type="submission" date="2020-03" db="EMBL/GenBank/DDBJ databases">
        <title>Phycicoccus flavus sp. nov., a novel endophytic actinobacterium isolated from branch of Kandelia candel.</title>
        <authorList>
            <person name="Tuo L."/>
        </authorList>
    </citation>
    <scope>NUCLEOTIDE SEQUENCE</scope>
    <source>
        <strain evidence="2">CMS6Z-2</strain>
    </source>
</reference>
<feature type="chain" id="PRO_5035769030" evidence="1">
    <location>
        <begin position="26"/>
        <end position="53"/>
    </location>
</feature>
<sequence>MIKRIHVIVLTAIIGAGIAASAAHAQDPTVVTGAAPGTSITVEGLWWPAHGGL</sequence>
<feature type="signal peptide" evidence="1">
    <location>
        <begin position="1"/>
        <end position="25"/>
    </location>
</feature>
<accession>A0A8T6R265</accession>
<evidence type="ECO:0000256" key="1">
    <source>
        <dbReference type="SAM" id="SignalP"/>
    </source>
</evidence>
<dbReference type="EMBL" id="SAYU02000015">
    <property type="protein sequence ID" value="NHA67714.1"/>
    <property type="molecule type" value="Genomic_DNA"/>
</dbReference>
<protein>
    <submittedName>
        <fullName evidence="2">Uncharacterized protein</fullName>
    </submittedName>
</protein>
<dbReference type="Proteomes" id="UP000287866">
    <property type="component" value="Unassembled WGS sequence"/>
</dbReference>
<dbReference type="RefSeq" id="WP_164896341.1">
    <property type="nucleotide sequence ID" value="NZ_SAYU02000015.1"/>
</dbReference>
<dbReference type="AlphaFoldDB" id="A0A8T6R265"/>
<comment type="caution">
    <text evidence="2">The sequence shown here is derived from an EMBL/GenBank/DDBJ whole genome shotgun (WGS) entry which is preliminary data.</text>
</comment>
<keyword evidence="1" id="KW-0732">Signal</keyword>
<proteinExistence type="predicted"/>
<name>A0A8T6R265_9MICO</name>
<keyword evidence="3" id="KW-1185">Reference proteome</keyword>
<evidence type="ECO:0000313" key="3">
    <source>
        <dbReference type="Proteomes" id="UP000287866"/>
    </source>
</evidence>
<organism evidence="2 3">
    <name type="scientific">Phycicoccus flavus</name>
    <dbReference type="NCBI Taxonomy" id="2502783"/>
    <lineage>
        <taxon>Bacteria</taxon>
        <taxon>Bacillati</taxon>
        <taxon>Actinomycetota</taxon>
        <taxon>Actinomycetes</taxon>
        <taxon>Micrococcales</taxon>
        <taxon>Intrasporangiaceae</taxon>
        <taxon>Phycicoccus</taxon>
    </lineage>
</organism>
<evidence type="ECO:0000313" key="2">
    <source>
        <dbReference type="EMBL" id="NHA67714.1"/>
    </source>
</evidence>